<evidence type="ECO:0000256" key="1">
    <source>
        <dbReference type="SAM" id="MobiDB-lite"/>
    </source>
</evidence>
<organism evidence="3 4">
    <name type="scientific">Qipengyuania aquimaris</name>
    <dbReference type="NCBI Taxonomy" id="255984"/>
    <lineage>
        <taxon>Bacteria</taxon>
        <taxon>Pseudomonadati</taxon>
        <taxon>Pseudomonadota</taxon>
        <taxon>Alphaproteobacteria</taxon>
        <taxon>Sphingomonadales</taxon>
        <taxon>Erythrobacteraceae</taxon>
        <taxon>Qipengyuania</taxon>
    </lineage>
</organism>
<dbReference type="EMBL" id="WTYI01000001">
    <property type="protein sequence ID" value="MXO95391.1"/>
    <property type="molecule type" value="Genomic_DNA"/>
</dbReference>
<keyword evidence="2" id="KW-1133">Transmembrane helix</keyword>
<evidence type="ECO:0000313" key="4">
    <source>
        <dbReference type="Proteomes" id="UP000432727"/>
    </source>
</evidence>
<sequence>MAEERITETRTPDGNTHTTHTVVTDLPRRGGGFGWVMAIILLIAAIAAIVVFTQMGGAEVAKDEAITDAANQVGEAAGQVGDAAQEAGEAVGDAVNN</sequence>
<feature type="transmembrane region" description="Helical" evidence="2">
    <location>
        <begin position="32"/>
        <end position="52"/>
    </location>
</feature>
<name>A0A6I4TK69_9SPHN</name>
<dbReference type="Proteomes" id="UP000432727">
    <property type="component" value="Unassembled WGS sequence"/>
</dbReference>
<feature type="region of interest" description="Disordered" evidence="1">
    <location>
        <begin position="1"/>
        <end position="23"/>
    </location>
</feature>
<evidence type="ECO:0000256" key="2">
    <source>
        <dbReference type="SAM" id="Phobius"/>
    </source>
</evidence>
<feature type="compositionally biased region" description="Polar residues" evidence="1">
    <location>
        <begin position="12"/>
        <end position="22"/>
    </location>
</feature>
<dbReference type="OrthoDB" id="7510110at2"/>
<gene>
    <name evidence="3" type="ORF">GRI34_03030</name>
</gene>
<evidence type="ECO:0000313" key="3">
    <source>
        <dbReference type="EMBL" id="MXO95391.1"/>
    </source>
</evidence>
<comment type="caution">
    <text evidence="3">The sequence shown here is derived from an EMBL/GenBank/DDBJ whole genome shotgun (WGS) entry which is preliminary data.</text>
</comment>
<feature type="region of interest" description="Disordered" evidence="1">
    <location>
        <begin position="77"/>
        <end position="97"/>
    </location>
</feature>
<keyword evidence="2" id="KW-0472">Membrane</keyword>
<reference evidence="3 4" key="1">
    <citation type="submission" date="2019-12" db="EMBL/GenBank/DDBJ databases">
        <title>Genomic-based taxomic classification of the family Erythrobacteraceae.</title>
        <authorList>
            <person name="Xu L."/>
        </authorList>
    </citation>
    <scope>NUCLEOTIDE SEQUENCE [LARGE SCALE GENOMIC DNA]</scope>
    <source>
        <strain evidence="3 4">JCM 12189</strain>
    </source>
</reference>
<dbReference type="RefSeq" id="WP_160594676.1">
    <property type="nucleotide sequence ID" value="NZ_WTYI01000001.1"/>
</dbReference>
<keyword evidence="4" id="KW-1185">Reference proteome</keyword>
<accession>A0A6I4TK69</accession>
<proteinExistence type="predicted"/>
<protein>
    <submittedName>
        <fullName evidence="3">Uncharacterized protein</fullName>
    </submittedName>
</protein>
<dbReference type="AlphaFoldDB" id="A0A6I4TK69"/>
<feature type="compositionally biased region" description="Basic and acidic residues" evidence="1">
    <location>
        <begin position="1"/>
        <end position="11"/>
    </location>
</feature>
<keyword evidence="2" id="KW-0812">Transmembrane</keyword>